<keyword evidence="4" id="KW-1185">Reference proteome</keyword>
<feature type="chain" id="PRO_5043456251" evidence="2">
    <location>
        <begin position="21"/>
        <end position="230"/>
    </location>
</feature>
<dbReference type="AlphaFoldDB" id="A0A6A4JKT9"/>
<feature type="region of interest" description="Disordered" evidence="1">
    <location>
        <begin position="21"/>
        <end position="40"/>
    </location>
</feature>
<evidence type="ECO:0000313" key="3">
    <source>
        <dbReference type="EMBL" id="KAF6202721.1"/>
    </source>
</evidence>
<proteinExistence type="predicted"/>
<evidence type="ECO:0000313" key="4">
    <source>
        <dbReference type="Proteomes" id="UP000466442"/>
    </source>
</evidence>
<feature type="signal peptide" evidence="2">
    <location>
        <begin position="1"/>
        <end position="20"/>
    </location>
</feature>
<evidence type="ECO:0000256" key="2">
    <source>
        <dbReference type="SAM" id="SignalP"/>
    </source>
</evidence>
<dbReference type="OrthoDB" id="6348293at2759"/>
<dbReference type="Proteomes" id="UP000466442">
    <property type="component" value="Unassembled WGS sequence"/>
</dbReference>
<name>A0A6A4JKT9_APOLU</name>
<protein>
    <submittedName>
        <fullName evidence="3">Uncharacterized protein</fullName>
    </submittedName>
</protein>
<accession>A0A6A4JKT9</accession>
<feature type="compositionally biased region" description="Polar residues" evidence="1">
    <location>
        <begin position="21"/>
        <end position="36"/>
    </location>
</feature>
<evidence type="ECO:0000256" key="1">
    <source>
        <dbReference type="SAM" id="MobiDB-lite"/>
    </source>
</evidence>
<keyword evidence="2" id="KW-0732">Signal</keyword>
<comment type="caution">
    <text evidence="3">The sequence shown here is derived from an EMBL/GenBank/DDBJ whole genome shotgun (WGS) entry which is preliminary data.</text>
</comment>
<reference evidence="3" key="1">
    <citation type="journal article" date="2021" name="Mol. Ecol. Resour.">
        <title>Apolygus lucorum genome provides insights into omnivorousness and mesophyll feeding.</title>
        <authorList>
            <person name="Liu Y."/>
            <person name="Liu H."/>
            <person name="Wang H."/>
            <person name="Huang T."/>
            <person name="Liu B."/>
            <person name="Yang B."/>
            <person name="Yin L."/>
            <person name="Li B."/>
            <person name="Zhang Y."/>
            <person name="Zhang S."/>
            <person name="Jiang F."/>
            <person name="Zhang X."/>
            <person name="Ren Y."/>
            <person name="Wang B."/>
            <person name="Wang S."/>
            <person name="Lu Y."/>
            <person name="Wu K."/>
            <person name="Fan W."/>
            <person name="Wang G."/>
        </authorList>
    </citation>
    <scope>NUCLEOTIDE SEQUENCE</scope>
    <source>
        <strain evidence="3">12Hb</strain>
    </source>
</reference>
<sequence>MDQTWRIAVICAFAVTSATSATLPQPSDVKSGQNQDPMMERDLPDLGLQRPGGSVAVMKTHSVIYKNINGEKEQYEQRKEEVQKNGEVVARVQQELDKSGQNQEPHVRTMLDIPAENLHRVIEHGPKRNENVLEKSHRPLANNSRANAKPVNRKPFSPLDMAEYVFWTGDERGATTAIEEFLEDGLMTRDEAIVFLEEIKENLEHLKVQYAGEMERPKIQLVAQKYNIKK</sequence>
<organism evidence="3 4">
    <name type="scientific">Apolygus lucorum</name>
    <name type="common">Small green plant bug</name>
    <name type="synonym">Lygocoris lucorum</name>
    <dbReference type="NCBI Taxonomy" id="248454"/>
    <lineage>
        <taxon>Eukaryota</taxon>
        <taxon>Metazoa</taxon>
        <taxon>Ecdysozoa</taxon>
        <taxon>Arthropoda</taxon>
        <taxon>Hexapoda</taxon>
        <taxon>Insecta</taxon>
        <taxon>Pterygota</taxon>
        <taxon>Neoptera</taxon>
        <taxon>Paraneoptera</taxon>
        <taxon>Hemiptera</taxon>
        <taxon>Heteroptera</taxon>
        <taxon>Panheteroptera</taxon>
        <taxon>Cimicomorpha</taxon>
        <taxon>Miridae</taxon>
        <taxon>Mirini</taxon>
        <taxon>Apolygus</taxon>
    </lineage>
</organism>
<gene>
    <name evidence="3" type="ORF">GE061_003123</name>
</gene>
<dbReference type="EMBL" id="WIXP02000011">
    <property type="protein sequence ID" value="KAF6202721.1"/>
    <property type="molecule type" value="Genomic_DNA"/>
</dbReference>